<dbReference type="EMBL" id="JANBUK010000269">
    <property type="protein sequence ID" value="KAJ2790752.1"/>
    <property type="molecule type" value="Genomic_DNA"/>
</dbReference>
<proteinExistence type="predicted"/>
<reference evidence="1" key="1">
    <citation type="submission" date="2022-07" db="EMBL/GenBank/DDBJ databases">
        <title>Phylogenomic reconstructions and comparative analyses of Kickxellomycotina fungi.</title>
        <authorList>
            <person name="Reynolds N.K."/>
            <person name="Stajich J.E."/>
            <person name="Barry K."/>
            <person name="Grigoriev I.V."/>
            <person name="Crous P."/>
            <person name="Smith M.E."/>
        </authorList>
    </citation>
    <scope>NUCLEOTIDE SEQUENCE</scope>
    <source>
        <strain evidence="1">BCRC 34191</strain>
    </source>
</reference>
<evidence type="ECO:0000313" key="1">
    <source>
        <dbReference type="EMBL" id="KAJ2790752.1"/>
    </source>
</evidence>
<comment type="caution">
    <text evidence="1">The sequence shown here is derived from an EMBL/GenBank/DDBJ whole genome shotgun (WGS) entry which is preliminary data.</text>
</comment>
<keyword evidence="2" id="KW-1185">Reference proteome</keyword>
<organism evidence="1 2">
    <name type="scientific">Coemansia linderi</name>
    <dbReference type="NCBI Taxonomy" id="2663919"/>
    <lineage>
        <taxon>Eukaryota</taxon>
        <taxon>Fungi</taxon>
        <taxon>Fungi incertae sedis</taxon>
        <taxon>Zoopagomycota</taxon>
        <taxon>Kickxellomycotina</taxon>
        <taxon>Kickxellomycetes</taxon>
        <taxon>Kickxellales</taxon>
        <taxon>Kickxellaceae</taxon>
        <taxon>Coemansia</taxon>
    </lineage>
</organism>
<dbReference type="Proteomes" id="UP001140066">
    <property type="component" value="Unassembled WGS sequence"/>
</dbReference>
<accession>A0ACC1KIV6</accession>
<protein>
    <submittedName>
        <fullName evidence="1">Uncharacterized protein</fullName>
    </submittedName>
</protein>
<gene>
    <name evidence="1" type="ORF">GGI18_001600</name>
</gene>
<sequence length="400" mass="42729">MSNTKPDSASFSSPKLSQPPVPSPSSSRHSNGHHGQQGRGKDGAARNPPSHKHTRQSNRGKQNNSNQRSAATSADDESATDSQATLLSTPTKKPGRAARKQAKLQQAPPKIALLTRTAPEGEQQDLLARFASPQTPVQVPATVGGRSSGKRNRRPQDSPPRSDDAVVRTPSRRPNKQQFQPNPQQQSQARTVSGGPATIYSPTPRAGHVVASPHTVVPGRGGSPGVNRSNHYAGASFNNSPAPATLPLPPSFLISPSSASSPPPSFHVPVLAHSPSPSAPVSNRNSSLFVRDEDVFDMAVSAPVSADRILSQQQQQFMSYHNQVSAVLSERSRQLEHMLASGGARPNQHLNHGGLSDTLDLAQPATDMTSMFQKLRLMKEMSQNRPATVEPMAHHQLTPV</sequence>
<name>A0ACC1KIV6_9FUNG</name>
<evidence type="ECO:0000313" key="2">
    <source>
        <dbReference type="Proteomes" id="UP001140066"/>
    </source>
</evidence>